<gene>
    <name evidence="9" type="ORF">FGIG_09121</name>
</gene>
<evidence type="ECO:0000256" key="3">
    <source>
        <dbReference type="ARBA" id="ARBA00022692"/>
    </source>
</evidence>
<keyword evidence="5" id="KW-0560">Oxidoreductase</keyword>
<dbReference type="GO" id="GO:0016717">
    <property type="term" value="F:oxidoreductase activity, acting on paired donors, with oxidation of a pair of donors resulting in the reduction of molecular oxygen to two molecules of water"/>
    <property type="evidence" value="ECO:0007669"/>
    <property type="project" value="TreeGrafter"/>
</dbReference>
<dbReference type="Pfam" id="PF00173">
    <property type="entry name" value="Cyt-b5"/>
    <property type="match status" value="1"/>
</dbReference>
<evidence type="ECO:0000256" key="7">
    <source>
        <dbReference type="ARBA" id="ARBA00023136"/>
    </source>
</evidence>
<dbReference type="PROSITE" id="PS50255">
    <property type="entry name" value="CYTOCHROME_B5_2"/>
    <property type="match status" value="1"/>
</dbReference>
<dbReference type="InterPro" id="IPR012171">
    <property type="entry name" value="Fatty_acid_desaturase"/>
</dbReference>
<proteinExistence type="inferred from homology"/>
<evidence type="ECO:0000256" key="4">
    <source>
        <dbReference type="ARBA" id="ARBA00022989"/>
    </source>
</evidence>
<dbReference type="SMART" id="SM01117">
    <property type="entry name" value="Cyt-b5"/>
    <property type="match status" value="1"/>
</dbReference>
<dbReference type="EMBL" id="SUNJ01008749">
    <property type="protein sequence ID" value="TPP60974.1"/>
    <property type="molecule type" value="Genomic_DNA"/>
</dbReference>
<evidence type="ECO:0000313" key="10">
    <source>
        <dbReference type="Proteomes" id="UP000316759"/>
    </source>
</evidence>
<keyword evidence="3" id="KW-0812">Transmembrane</keyword>
<dbReference type="Gene3D" id="3.10.120.10">
    <property type="entry name" value="Cytochrome b5-like heme/steroid binding domain"/>
    <property type="match status" value="1"/>
</dbReference>
<comment type="caution">
    <text evidence="9">The sequence shown here is derived from an EMBL/GenBank/DDBJ whole genome shotgun (WGS) entry which is preliminary data.</text>
</comment>
<comment type="subcellular location">
    <subcellularLocation>
        <location evidence="1">Membrane</location>
        <topology evidence="1">Multi-pass membrane protein</topology>
    </subcellularLocation>
</comment>
<organism evidence="9 10">
    <name type="scientific">Fasciola gigantica</name>
    <name type="common">Giant liver fluke</name>
    <dbReference type="NCBI Taxonomy" id="46835"/>
    <lineage>
        <taxon>Eukaryota</taxon>
        <taxon>Metazoa</taxon>
        <taxon>Spiralia</taxon>
        <taxon>Lophotrochozoa</taxon>
        <taxon>Platyhelminthes</taxon>
        <taxon>Trematoda</taxon>
        <taxon>Digenea</taxon>
        <taxon>Plagiorchiida</taxon>
        <taxon>Echinostomata</taxon>
        <taxon>Echinostomatoidea</taxon>
        <taxon>Fasciolidae</taxon>
        <taxon>Fasciola</taxon>
    </lineage>
</organism>
<keyword evidence="4" id="KW-1133">Transmembrane helix</keyword>
<reference evidence="9 10" key="1">
    <citation type="submission" date="2019-04" db="EMBL/GenBank/DDBJ databases">
        <title>Annotation for the trematode Fasciola gigantica.</title>
        <authorList>
            <person name="Choi Y.-J."/>
        </authorList>
    </citation>
    <scope>NUCLEOTIDE SEQUENCE [LARGE SCALE GENOMIC DNA]</scope>
    <source>
        <strain evidence="9">Uganda_cow_1</strain>
    </source>
</reference>
<dbReference type="AlphaFoldDB" id="A0A504YIB6"/>
<dbReference type="PANTHER" id="PTHR19353:SF88">
    <property type="entry name" value="DELTA(5) FATTY ACID DESATURASE FAT-4"/>
    <property type="match status" value="1"/>
</dbReference>
<dbReference type="Proteomes" id="UP000316759">
    <property type="component" value="Unassembled WGS sequence"/>
</dbReference>
<dbReference type="PANTHER" id="PTHR19353">
    <property type="entry name" value="FATTY ACID DESATURASE 2"/>
    <property type="match status" value="1"/>
</dbReference>
<keyword evidence="6" id="KW-0443">Lipid metabolism</keyword>
<feature type="domain" description="Cytochrome b5 heme-binding" evidence="8">
    <location>
        <begin position="5"/>
        <end position="82"/>
    </location>
</feature>
<protein>
    <submittedName>
        <fullName evidence="9">Cytochrome-b5 reductase</fullName>
    </submittedName>
</protein>
<dbReference type="STRING" id="46835.A0A504YIB6"/>
<keyword evidence="10" id="KW-1185">Reference proteome</keyword>
<evidence type="ECO:0000256" key="1">
    <source>
        <dbReference type="ARBA" id="ARBA00004141"/>
    </source>
</evidence>
<dbReference type="GO" id="GO:0016020">
    <property type="term" value="C:membrane"/>
    <property type="evidence" value="ECO:0007669"/>
    <property type="project" value="UniProtKB-SubCell"/>
</dbReference>
<evidence type="ECO:0000256" key="5">
    <source>
        <dbReference type="ARBA" id="ARBA00023002"/>
    </source>
</evidence>
<comment type="similarity">
    <text evidence="2">Belongs to the fatty acid desaturase type 1 family.</text>
</comment>
<evidence type="ECO:0000256" key="6">
    <source>
        <dbReference type="ARBA" id="ARBA00023098"/>
    </source>
</evidence>
<dbReference type="InterPro" id="IPR001199">
    <property type="entry name" value="Cyt_B5-like_heme/steroid-bd"/>
</dbReference>
<dbReference type="PRINTS" id="PR00363">
    <property type="entry name" value="CYTOCHROMEB5"/>
</dbReference>
<evidence type="ECO:0000259" key="8">
    <source>
        <dbReference type="PROSITE" id="PS50255"/>
    </source>
</evidence>
<name>A0A504YIB6_FASGI</name>
<keyword evidence="7" id="KW-0472">Membrane</keyword>
<dbReference type="InterPro" id="IPR036400">
    <property type="entry name" value="Cyt_B5-like_heme/steroid_sf"/>
</dbReference>
<evidence type="ECO:0000313" key="9">
    <source>
        <dbReference type="EMBL" id="TPP60974.1"/>
    </source>
</evidence>
<dbReference type="SUPFAM" id="SSF55856">
    <property type="entry name" value="Cytochrome b5-like heme/steroid binding domain"/>
    <property type="match status" value="1"/>
</dbReference>
<sequence length="126" mass="14635">MSAQSAKFSWEEIEKHSSVADRWIVLEKKVYDVTKWQNRHPGGRKIIGHYATQDATEAFLAFHKDIETTKKFLKPYYIGDVDLSDLDPKREDFLARREQFVKDFEDVRSTMHELVGTVAALLSINC</sequence>
<dbReference type="OrthoDB" id="260091at2759"/>
<evidence type="ECO:0000256" key="2">
    <source>
        <dbReference type="ARBA" id="ARBA00009295"/>
    </source>
</evidence>
<accession>A0A504YIB6</accession>
<dbReference type="GO" id="GO:0006629">
    <property type="term" value="P:lipid metabolic process"/>
    <property type="evidence" value="ECO:0007669"/>
    <property type="project" value="UniProtKB-KW"/>
</dbReference>